<comment type="function">
    <text evidence="8">Negative regulator of FtsZ ring formation; modulates the frequency and position of FtsZ ring formation. Inhibits FtsZ ring formation at polar sites. Interacts either with FtsZ or with one of its binding partners to promote depolymerization.</text>
</comment>
<dbReference type="Pfam" id="PF06160">
    <property type="entry name" value="EzrA"/>
    <property type="match status" value="1"/>
</dbReference>
<feature type="topological domain" description="Extracellular" evidence="8">
    <location>
        <begin position="1"/>
        <end position="2"/>
    </location>
</feature>
<accession>A0ABR5MLC7</accession>
<evidence type="ECO:0000256" key="6">
    <source>
        <dbReference type="ARBA" id="ARBA00023210"/>
    </source>
</evidence>
<evidence type="ECO:0000313" key="9">
    <source>
        <dbReference type="EMBL" id="KPH76764.1"/>
    </source>
</evidence>
<dbReference type="EMBL" id="LGTK01000011">
    <property type="protein sequence ID" value="KPH76764.1"/>
    <property type="molecule type" value="Genomic_DNA"/>
</dbReference>
<dbReference type="HAMAP" id="MF_00728">
    <property type="entry name" value="EzrA"/>
    <property type="match status" value="1"/>
</dbReference>
<sequence length="564" mass="66097">MALFISLLLVVIVLLIIGLILRKRIYDTVDRLETWKLDIMEREVAGQLSRIKSLNLSGETLERFEEWKERWENIVTKELADIEEYLMDAEEAADRFFIPKAKRVLLTTEDNLQSIEKEIDEILNGLEELLKSEEVSRKEIEELEPSIKGLRRILSKNRYQYGKAELFFDNEIDKLEDSFKKYYELVDEGNYFEAKELVLKMKLEKEELEKVIDHFPITFKKCKNDIPSQLDNLLAGIKEMREDGYRVEHLGLEKEIHTYHGKLRDLVQKLEKGETEGAEQFLADIEERINEMYQLLEKEAIAKSFTDSKIPSFKQAFENVRKKFQITQDEVEELKQAYYFEDADMEKYLNLGKLISSMEDQLEQLALNMDKEEIGHSELRERLEDGFLKLEELEENLEEFKESIKNLRKDEMEARDTLAEMRAQLYNLNRKLKKSNIPGVPTYIWNRIENTANKNNQVIVALEKTPLDMSAVQEALSEAKVSLDQTIDDTDLMLDQAYLTEQVIQYANRYRSKYPLLAAKLAESERLFRSYEYELALETAAKAIEEIEPGALKKIEETQAVISI</sequence>
<feature type="coiled-coil region" evidence="8">
    <location>
        <begin position="112"/>
        <end position="143"/>
    </location>
</feature>
<keyword evidence="1 8" id="KW-0132">Cell division</keyword>
<keyword evidence="5 8" id="KW-0472">Membrane</keyword>
<keyword evidence="6 8" id="KW-0717">Septation</keyword>
<evidence type="ECO:0000313" key="10">
    <source>
        <dbReference type="Proteomes" id="UP000037854"/>
    </source>
</evidence>
<gene>
    <name evidence="8" type="primary">ezrA</name>
    <name evidence="9" type="ORF">AFL42_04960</name>
</gene>
<evidence type="ECO:0000256" key="8">
    <source>
        <dbReference type="HAMAP-Rule" id="MF_00728"/>
    </source>
</evidence>
<reference evidence="9 10" key="1">
    <citation type="submission" date="2015-07" db="EMBL/GenBank/DDBJ databases">
        <title>High-quality draft genome sequence of Oceanobacillus caeni HM6, a bacillus isolated from a human feces.</title>
        <authorList>
            <person name="Kumar J."/>
            <person name="Verma M.K."/>
            <person name="Pandey R."/>
            <person name="Bhambi M."/>
            <person name="Chauhan N."/>
        </authorList>
    </citation>
    <scope>NUCLEOTIDE SEQUENCE [LARGE SCALE GENOMIC DNA]</scope>
    <source>
        <strain evidence="9 10">HM6</strain>
    </source>
</reference>
<feature type="coiled-coil region" evidence="8">
    <location>
        <begin position="317"/>
        <end position="424"/>
    </location>
</feature>
<dbReference type="Proteomes" id="UP000037854">
    <property type="component" value="Unassembled WGS sequence"/>
</dbReference>
<keyword evidence="8" id="KW-1003">Cell membrane</keyword>
<dbReference type="InterPro" id="IPR010379">
    <property type="entry name" value="EzrA"/>
</dbReference>
<feature type="topological domain" description="Cytoplasmic" evidence="8">
    <location>
        <begin position="22"/>
        <end position="564"/>
    </location>
</feature>
<keyword evidence="4 8" id="KW-0175">Coiled coil</keyword>
<keyword evidence="3 8" id="KW-1133">Transmembrane helix</keyword>
<keyword evidence="7 8" id="KW-0131">Cell cycle</keyword>
<keyword evidence="10" id="KW-1185">Reference proteome</keyword>
<dbReference type="RefSeq" id="WP_047185417.1">
    <property type="nucleotide sequence ID" value="NZ_JAHHXM010000049.1"/>
</dbReference>
<evidence type="ECO:0000256" key="5">
    <source>
        <dbReference type="ARBA" id="ARBA00023136"/>
    </source>
</evidence>
<comment type="similarity">
    <text evidence="8">Belongs to the EzrA family.</text>
</comment>
<evidence type="ECO:0000256" key="7">
    <source>
        <dbReference type="ARBA" id="ARBA00023306"/>
    </source>
</evidence>
<evidence type="ECO:0000256" key="1">
    <source>
        <dbReference type="ARBA" id="ARBA00022618"/>
    </source>
</evidence>
<comment type="subcellular location">
    <subcellularLocation>
        <location evidence="8">Cell membrane</location>
        <topology evidence="8">Single-pass membrane protein</topology>
    </subcellularLocation>
    <text evidence="8">Colocalized with FtsZ to the nascent septal site.</text>
</comment>
<organism evidence="9 10">
    <name type="scientific">Oceanobacillus caeni</name>
    <dbReference type="NCBI Taxonomy" id="405946"/>
    <lineage>
        <taxon>Bacteria</taxon>
        <taxon>Bacillati</taxon>
        <taxon>Bacillota</taxon>
        <taxon>Bacilli</taxon>
        <taxon>Bacillales</taxon>
        <taxon>Bacillaceae</taxon>
        <taxon>Oceanobacillus</taxon>
    </lineage>
</organism>
<dbReference type="NCBIfam" id="NF003413">
    <property type="entry name" value="PRK04778.1-7"/>
    <property type="match status" value="1"/>
</dbReference>
<proteinExistence type="inferred from homology"/>
<comment type="caution">
    <text evidence="9">The sequence shown here is derived from an EMBL/GenBank/DDBJ whole genome shotgun (WGS) entry which is preliminary data.</text>
</comment>
<evidence type="ECO:0000256" key="4">
    <source>
        <dbReference type="ARBA" id="ARBA00023054"/>
    </source>
</evidence>
<evidence type="ECO:0000256" key="2">
    <source>
        <dbReference type="ARBA" id="ARBA00022692"/>
    </source>
</evidence>
<keyword evidence="2 8" id="KW-0812">Transmembrane</keyword>
<protein>
    <recommendedName>
        <fullName evidence="8">Septation ring formation regulator EzrA</fullName>
    </recommendedName>
</protein>
<name>A0ABR5MLC7_9BACI</name>
<evidence type="ECO:0000256" key="3">
    <source>
        <dbReference type="ARBA" id="ARBA00022989"/>
    </source>
</evidence>